<accession>A0A843VIL0</accession>
<comment type="caution">
    <text evidence="1">The sequence shown here is derived from an EMBL/GenBank/DDBJ whole genome shotgun (WGS) entry which is preliminary data.</text>
</comment>
<proteinExistence type="predicted"/>
<dbReference type="AlphaFoldDB" id="A0A843VIL0"/>
<sequence>MLLQHLSNNFNGRRVCGVCQCRYPANKEFPAAIISKMRGWLRSCMPSYTMLRESTNLQRRRAVLVRIWHSVCPGKEISKRKAVSKTELILKVERDWMVQDTDLERSWENIAKNKIAPHHMGRLEGYR</sequence>
<reference evidence="1" key="1">
    <citation type="submission" date="2017-07" db="EMBL/GenBank/DDBJ databases">
        <title>Taro Niue Genome Assembly and Annotation.</title>
        <authorList>
            <person name="Atibalentja N."/>
            <person name="Keating K."/>
            <person name="Fields C.J."/>
        </authorList>
    </citation>
    <scope>NUCLEOTIDE SEQUENCE</scope>
    <source>
        <strain evidence="1">Niue_2</strain>
        <tissue evidence="1">Leaf</tissue>
    </source>
</reference>
<name>A0A843VIL0_COLES</name>
<keyword evidence="2" id="KW-1185">Reference proteome</keyword>
<evidence type="ECO:0000313" key="2">
    <source>
        <dbReference type="Proteomes" id="UP000652761"/>
    </source>
</evidence>
<organism evidence="1 2">
    <name type="scientific">Colocasia esculenta</name>
    <name type="common">Wild taro</name>
    <name type="synonym">Arum esculentum</name>
    <dbReference type="NCBI Taxonomy" id="4460"/>
    <lineage>
        <taxon>Eukaryota</taxon>
        <taxon>Viridiplantae</taxon>
        <taxon>Streptophyta</taxon>
        <taxon>Embryophyta</taxon>
        <taxon>Tracheophyta</taxon>
        <taxon>Spermatophyta</taxon>
        <taxon>Magnoliopsida</taxon>
        <taxon>Liliopsida</taxon>
        <taxon>Araceae</taxon>
        <taxon>Aroideae</taxon>
        <taxon>Colocasieae</taxon>
        <taxon>Colocasia</taxon>
    </lineage>
</organism>
<evidence type="ECO:0000313" key="1">
    <source>
        <dbReference type="EMBL" id="MQL93144.1"/>
    </source>
</evidence>
<gene>
    <name evidence="1" type="ORF">Taro_025783</name>
</gene>
<dbReference type="EMBL" id="NMUH01001522">
    <property type="protein sequence ID" value="MQL93144.1"/>
    <property type="molecule type" value="Genomic_DNA"/>
</dbReference>
<protein>
    <submittedName>
        <fullName evidence="1">Uncharacterized protein</fullName>
    </submittedName>
</protein>
<dbReference type="Proteomes" id="UP000652761">
    <property type="component" value="Unassembled WGS sequence"/>
</dbReference>